<dbReference type="AlphaFoldDB" id="A0A2T9YFX7"/>
<dbReference type="STRING" id="61424.A0A2T9YFX7"/>
<keyword evidence="4" id="KW-1133">Transmembrane helix</keyword>
<dbReference type="PANTHER" id="PTHR23322">
    <property type="entry name" value="FAS-ASSOCIATED PROTEIN"/>
    <property type="match status" value="1"/>
</dbReference>
<feature type="transmembrane region" description="Helical" evidence="4">
    <location>
        <begin position="91"/>
        <end position="111"/>
    </location>
</feature>
<feature type="domain" description="UBX" evidence="5">
    <location>
        <begin position="393"/>
        <end position="499"/>
    </location>
</feature>
<feature type="region of interest" description="Disordered" evidence="3">
    <location>
        <begin position="1"/>
        <end position="75"/>
    </location>
</feature>
<dbReference type="InterPro" id="IPR050730">
    <property type="entry name" value="UBX_domain-protein"/>
</dbReference>
<dbReference type="Pfam" id="PF00789">
    <property type="entry name" value="UBX"/>
    <property type="match status" value="1"/>
</dbReference>
<evidence type="ECO:0000256" key="3">
    <source>
        <dbReference type="SAM" id="MobiDB-lite"/>
    </source>
</evidence>
<proteinExistence type="predicted"/>
<organism evidence="6 7">
    <name type="scientific">Furculomyces boomerangus</name>
    <dbReference type="NCBI Taxonomy" id="61424"/>
    <lineage>
        <taxon>Eukaryota</taxon>
        <taxon>Fungi</taxon>
        <taxon>Fungi incertae sedis</taxon>
        <taxon>Zoopagomycota</taxon>
        <taxon>Kickxellomycotina</taxon>
        <taxon>Harpellomycetes</taxon>
        <taxon>Harpellales</taxon>
        <taxon>Harpellaceae</taxon>
        <taxon>Furculomyces</taxon>
    </lineage>
</organism>
<evidence type="ECO:0000313" key="7">
    <source>
        <dbReference type="Proteomes" id="UP000245699"/>
    </source>
</evidence>
<dbReference type="SMART" id="SM00594">
    <property type="entry name" value="UAS"/>
    <property type="match status" value="1"/>
</dbReference>
<accession>A0A2T9YFX7</accession>
<dbReference type="SUPFAM" id="SSF54236">
    <property type="entry name" value="Ubiquitin-like"/>
    <property type="match status" value="1"/>
</dbReference>
<comment type="caution">
    <text evidence="6">The sequence shown here is derived from an EMBL/GenBank/DDBJ whole genome shotgun (WGS) entry which is preliminary data.</text>
</comment>
<feature type="coiled-coil region" evidence="2">
    <location>
        <begin position="305"/>
        <end position="374"/>
    </location>
</feature>
<keyword evidence="7" id="KW-1185">Reference proteome</keyword>
<dbReference type="GO" id="GO:0036503">
    <property type="term" value="P:ERAD pathway"/>
    <property type="evidence" value="ECO:0007669"/>
    <property type="project" value="TreeGrafter"/>
</dbReference>
<dbReference type="InterPro" id="IPR001012">
    <property type="entry name" value="UBX_dom"/>
</dbReference>
<evidence type="ECO:0000313" key="6">
    <source>
        <dbReference type="EMBL" id="PVU91242.1"/>
    </source>
</evidence>
<dbReference type="Proteomes" id="UP000245699">
    <property type="component" value="Unassembled WGS sequence"/>
</dbReference>
<protein>
    <recommendedName>
        <fullName evidence="5">UBX domain-containing protein</fullName>
    </recommendedName>
</protein>
<reference evidence="6 7" key="1">
    <citation type="journal article" date="2018" name="MBio">
        <title>Comparative Genomics Reveals the Core Gene Toolbox for the Fungus-Insect Symbiosis.</title>
        <authorList>
            <person name="Wang Y."/>
            <person name="Stata M."/>
            <person name="Wang W."/>
            <person name="Stajich J.E."/>
            <person name="White M.M."/>
            <person name="Moncalvo J.M."/>
        </authorList>
    </citation>
    <scope>NUCLEOTIDE SEQUENCE [LARGE SCALE GENOMIC DNA]</scope>
    <source>
        <strain evidence="6 7">AUS-77-4</strain>
    </source>
</reference>
<dbReference type="InterPro" id="IPR029071">
    <property type="entry name" value="Ubiquitin-like_domsf"/>
</dbReference>
<sequence length="517" mass="58630">MTDNSKSDHNSISNLNNSSSSNPILNQNNQPDSSNKNIPPSSQKIGKLNENLFKNTTNDNVPPTPTQTNLEQDSPSNQNLIQIKKTPKFSLFPLIVWPASLIVAIAKVILFNSMRLIGIQNKNTMEADTNYTRVAGASIDIPRGRSSTESTTEYTNKAIQWLKDNNAEQLPRLFIGEYSEALASSRRNFQYLFVILVSEIHDDSEALLSILKDQSFINYLNSSQIVVWVGSVLETRGIYVSNTLMAAAFPFFALAAPRFHTGTSMFRMSVIARLDGLPTSSSSSITQSSLLLDWLSRPISRHDSVLQMARREQEERNRARELREQQDAAYTASLERDRLREIEQKKQLEEQKKKALIKQQKKEAKLLLKKLKNEWRLNTSKSLFSESEPSGTPSDGVCTLSIRLMDGQRIKRKFNGADPIELVYKYIETLRISDVDDLEPNTNASHSESSISESLKSYEHKYDFLLLATYPRTEFYPTNETIKECLEKVKMWPSAALVVESLDPEYENEQLVIDESV</sequence>
<dbReference type="PANTHER" id="PTHR23322:SF1">
    <property type="entry name" value="FAS-ASSOCIATED FACTOR 2"/>
    <property type="match status" value="1"/>
</dbReference>
<dbReference type="GO" id="GO:0043130">
    <property type="term" value="F:ubiquitin binding"/>
    <property type="evidence" value="ECO:0007669"/>
    <property type="project" value="TreeGrafter"/>
</dbReference>
<dbReference type="SMART" id="SM00166">
    <property type="entry name" value="UBX"/>
    <property type="match status" value="1"/>
</dbReference>
<keyword evidence="4" id="KW-0812">Transmembrane</keyword>
<keyword evidence="4" id="KW-0472">Membrane</keyword>
<dbReference type="PROSITE" id="PS50033">
    <property type="entry name" value="UBX"/>
    <property type="match status" value="1"/>
</dbReference>
<gene>
    <name evidence="6" type="ORF">BB559_004226</name>
</gene>
<evidence type="ECO:0000256" key="2">
    <source>
        <dbReference type="SAM" id="Coils"/>
    </source>
</evidence>
<evidence type="ECO:0000256" key="4">
    <source>
        <dbReference type="SAM" id="Phobius"/>
    </source>
</evidence>
<evidence type="ECO:0000259" key="5">
    <source>
        <dbReference type="PROSITE" id="PS50033"/>
    </source>
</evidence>
<feature type="compositionally biased region" description="Low complexity" evidence="3">
    <location>
        <begin position="10"/>
        <end position="31"/>
    </location>
</feature>
<dbReference type="EMBL" id="MBFT01000433">
    <property type="protein sequence ID" value="PVU91242.1"/>
    <property type="molecule type" value="Genomic_DNA"/>
</dbReference>
<feature type="compositionally biased region" description="Polar residues" evidence="3">
    <location>
        <begin position="32"/>
        <end position="44"/>
    </location>
</feature>
<dbReference type="OrthoDB" id="1026733at2759"/>
<keyword evidence="1 2" id="KW-0175">Coiled coil</keyword>
<evidence type="ECO:0000256" key="1">
    <source>
        <dbReference type="ARBA" id="ARBA00023054"/>
    </source>
</evidence>
<dbReference type="Gene3D" id="3.40.30.10">
    <property type="entry name" value="Glutaredoxin"/>
    <property type="match status" value="1"/>
</dbReference>
<dbReference type="GO" id="GO:0005783">
    <property type="term" value="C:endoplasmic reticulum"/>
    <property type="evidence" value="ECO:0007669"/>
    <property type="project" value="TreeGrafter"/>
</dbReference>
<name>A0A2T9YFX7_9FUNG</name>
<dbReference type="CDD" id="cd01767">
    <property type="entry name" value="UBX"/>
    <property type="match status" value="1"/>
</dbReference>
<dbReference type="InterPro" id="IPR006577">
    <property type="entry name" value="UAS"/>
</dbReference>
<feature type="compositionally biased region" description="Low complexity" evidence="3">
    <location>
        <begin position="55"/>
        <end position="69"/>
    </location>
</feature>
<dbReference type="Gene3D" id="3.10.20.90">
    <property type="entry name" value="Phosphatidylinositol 3-kinase Catalytic Subunit, Chain A, domain 1"/>
    <property type="match status" value="1"/>
</dbReference>